<dbReference type="InterPro" id="IPR015424">
    <property type="entry name" value="PyrdxlP-dep_Trfase"/>
</dbReference>
<accession>A0A9X4QWJ4</accession>
<gene>
    <name evidence="2" type="ORF">OMP40_38690</name>
</gene>
<dbReference type="Proteomes" id="UP001153404">
    <property type="component" value="Unassembled WGS sequence"/>
</dbReference>
<dbReference type="PANTHER" id="PTHR43586">
    <property type="entry name" value="CYSTEINE DESULFURASE"/>
    <property type="match status" value="1"/>
</dbReference>
<dbReference type="AlphaFoldDB" id="A0A9X4QWJ4"/>
<dbReference type="Gene3D" id="3.40.640.10">
    <property type="entry name" value="Type I PLP-dependent aspartate aminotransferase-like (Major domain)"/>
    <property type="match status" value="1"/>
</dbReference>
<dbReference type="InterPro" id="IPR015422">
    <property type="entry name" value="PyrdxlP-dep_Trfase_small"/>
</dbReference>
<feature type="domain" description="Aminotransferase class V" evidence="1">
    <location>
        <begin position="22"/>
        <end position="340"/>
    </location>
</feature>
<organism evidence="2 3">
    <name type="scientific">Cohnella rhizosphaerae</name>
    <dbReference type="NCBI Taxonomy" id="1457232"/>
    <lineage>
        <taxon>Bacteria</taxon>
        <taxon>Bacillati</taxon>
        <taxon>Bacillota</taxon>
        <taxon>Bacilli</taxon>
        <taxon>Bacillales</taxon>
        <taxon>Paenibacillaceae</taxon>
        <taxon>Cohnella</taxon>
    </lineage>
</organism>
<dbReference type="InterPro" id="IPR015421">
    <property type="entry name" value="PyrdxlP-dep_Trfase_major"/>
</dbReference>
<dbReference type="EMBL" id="JAPDIA010000009">
    <property type="protein sequence ID" value="MDG0814556.1"/>
    <property type="molecule type" value="Genomic_DNA"/>
</dbReference>
<name>A0A9X4QWJ4_9BACL</name>
<dbReference type="Gene3D" id="3.90.1150.10">
    <property type="entry name" value="Aspartate Aminotransferase, domain 1"/>
    <property type="match status" value="1"/>
</dbReference>
<comment type="caution">
    <text evidence="2">The sequence shown here is derived from an EMBL/GenBank/DDBJ whole genome shotgun (WGS) entry which is preliminary data.</text>
</comment>
<evidence type="ECO:0000313" key="2">
    <source>
        <dbReference type="EMBL" id="MDG0814556.1"/>
    </source>
</evidence>
<dbReference type="GO" id="GO:0008483">
    <property type="term" value="F:transaminase activity"/>
    <property type="evidence" value="ECO:0007669"/>
    <property type="project" value="UniProtKB-KW"/>
</dbReference>
<keyword evidence="2" id="KW-0032">Aminotransferase</keyword>
<evidence type="ECO:0000313" key="3">
    <source>
        <dbReference type="Proteomes" id="UP001153404"/>
    </source>
</evidence>
<sequence length="375" mass="41052">MDDGRIAKQKKSLSDWTIAHGFFSGAETPTHTAVLGAVNDYLTARSLGPGGRERNAETERLCKINLAMLLHGQPEQIAIVSSASEAISMVARSIDFAPGDNVVIHELEFPSGVLPWLALKAKGVEVRVVAHKEWEVGAEDLLASVDDRTKLVLTSHVSYLTGARLDYRKLYERLTQTNTLLVLDATQSLGVVPVDMMQADIVICSTYKWLLSLHGGGVLAVNPGRTADLLPAYVGWRSVEERAGRERFESFAYHADARRFELGYPSYPTVYALERSTRLLLAAGIDEIERHVLALGGELIALLESLGLAVTTPAEPARRAGNISFLHEAAGEVAERLLDRRIFAMGSDGRVRLSVHAFNDRSDLERLRACLPACL</sequence>
<keyword evidence="2" id="KW-0808">Transferase</keyword>
<dbReference type="SUPFAM" id="SSF53383">
    <property type="entry name" value="PLP-dependent transferases"/>
    <property type="match status" value="1"/>
</dbReference>
<reference evidence="2" key="1">
    <citation type="submission" date="2022-10" db="EMBL/GenBank/DDBJ databases">
        <title>Comparative genomic analysis of Cohnella hashimotonis sp. nov., isolated from the International Space Station.</title>
        <authorList>
            <person name="Simpson A."/>
            <person name="Venkateswaran K."/>
        </authorList>
    </citation>
    <scope>NUCLEOTIDE SEQUENCE</scope>
    <source>
        <strain evidence="2">DSM 28161</strain>
    </source>
</reference>
<dbReference type="Pfam" id="PF00266">
    <property type="entry name" value="Aminotran_5"/>
    <property type="match status" value="1"/>
</dbReference>
<keyword evidence="3" id="KW-1185">Reference proteome</keyword>
<proteinExistence type="predicted"/>
<dbReference type="PANTHER" id="PTHR43586:SF15">
    <property type="entry name" value="BLR3095 PROTEIN"/>
    <property type="match status" value="1"/>
</dbReference>
<dbReference type="InterPro" id="IPR000192">
    <property type="entry name" value="Aminotrans_V_dom"/>
</dbReference>
<dbReference type="RefSeq" id="WP_277539526.1">
    <property type="nucleotide sequence ID" value="NZ_JAPDIA010000009.1"/>
</dbReference>
<evidence type="ECO:0000259" key="1">
    <source>
        <dbReference type="Pfam" id="PF00266"/>
    </source>
</evidence>
<protein>
    <submittedName>
        <fullName evidence="2">Aminotransferase class V-fold PLP-dependent enzyme</fullName>
    </submittedName>
</protein>